<dbReference type="RefSeq" id="WP_147817532.1">
    <property type="nucleotide sequence ID" value="NZ_BPRA01000008.1"/>
</dbReference>
<name>A0ABQ4TMM4_9HYPH</name>
<keyword evidence="3" id="KW-1185">Reference proteome</keyword>
<dbReference type="EMBL" id="BPRA01000008">
    <property type="protein sequence ID" value="GJE55290.1"/>
    <property type="molecule type" value="Genomic_DNA"/>
</dbReference>
<proteinExistence type="predicted"/>
<keyword evidence="1" id="KW-0732">Signal</keyword>
<evidence type="ECO:0000256" key="1">
    <source>
        <dbReference type="SAM" id="SignalP"/>
    </source>
</evidence>
<reference evidence="2" key="1">
    <citation type="journal article" date="2021" name="Front. Microbiol.">
        <title>Comprehensive Comparative Genomics and Phenotyping of Methylobacterium Species.</title>
        <authorList>
            <person name="Alessa O."/>
            <person name="Ogura Y."/>
            <person name="Fujitani Y."/>
            <person name="Takami H."/>
            <person name="Hayashi T."/>
            <person name="Sahin N."/>
            <person name="Tani A."/>
        </authorList>
    </citation>
    <scope>NUCLEOTIDE SEQUENCE</scope>
    <source>
        <strain evidence="2">DSM 23674</strain>
    </source>
</reference>
<organism evidence="2 3">
    <name type="scientific">Methylobacterium thuringiense</name>
    <dbReference type="NCBI Taxonomy" id="1003091"/>
    <lineage>
        <taxon>Bacteria</taxon>
        <taxon>Pseudomonadati</taxon>
        <taxon>Pseudomonadota</taxon>
        <taxon>Alphaproteobacteria</taxon>
        <taxon>Hyphomicrobiales</taxon>
        <taxon>Methylobacteriaceae</taxon>
        <taxon>Methylobacterium</taxon>
    </lineage>
</organism>
<evidence type="ECO:0000313" key="3">
    <source>
        <dbReference type="Proteomes" id="UP001055101"/>
    </source>
</evidence>
<sequence>MSIFRNRPLFVALVALPAFAGPAAADSCGDLADKVVTETKAEIGERIDDFVRFKAGTDMTLSLSCGGSYPSSVGAQVKGEAAPDDFFEIFGKAGHAVTGVAADLLKEAARKARADAETRRHSNVPAGGVLVTCSFSKSDKGALTMCAAIEQADRS</sequence>
<gene>
    <name evidence="2" type="ORF">EKPJFOCH_1780</name>
</gene>
<comment type="caution">
    <text evidence="2">The sequence shown here is derived from an EMBL/GenBank/DDBJ whole genome shotgun (WGS) entry which is preliminary data.</text>
</comment>
<feature type="chain" id="PRO_5046928853" description="ABC transporter ATPase" evidence="1">
    <location>
        <begin position="21"/>
        <end position="155"/>
    </location>
</feature>
<accession>A0ABQ4TMM4</accession>
<evidence type="ECO:0008006" key="4">
    <source>
        <dbReference type="Google" id="ProtNLM"/>
    </source>
</evidence>
<dbReference type="Proteomes" id="UP001055101">
    <property type="component" value="Unassembled WGS sequence"/>
</dbReference>
<protein>
    <recommendedName>
        <fullName evidence="4">ABC transporter ATPase</fullName>
    </recommendedName>
</protein>
<evidence type="ECO:0000313" key="2">
    <source>
        <dbReference type="EMBL" id="GJE55290.1"/>
    </source>
</evidence>
<feature type="signal peptide" evidence="1">
    <location>
        <begin position="1"/>
        <end position="20"/>
    </location>
</feature>
<reference evidence="2" key="2">
    <citation type="submission" date="2021-08" db="EMBL/GenBank/DDBJ databases">
        <authorList>
            <person name="Tani A."/>
            <person name="Ola A."/>
            <person name="Ogura Y."/>
            <person name="Katsura K."/>
            <person name="Hayashi T."/>
        </authorList>
    </citation>
    <scope>NUCLEOTIDE SEQUENCE</scope>
    <source>
        <strain evidence="2">DSM 23674</strain>
    </source>
</reference>